<evidence type="ECO:0000256" key="2">
    <source>
        <dbReference type="ARBA" id="ARBA00008954"/>
    </source>
</evidence>
<dbReference type="GO" id="GO:0008483">
    <property type="term" value="F:transaminase activity"/>
    <property type="evidence" value="ECO:0007669"/>
    <property type="project" value="UniProtKB-KW"/>
</dbReference>
<dbReference type="EC" id="2.6.1.-" evidence="7"/>
<dbReference type="CDD" id="cd00610">
    <property type="entry name" value="OAT_like"/>
    <property type="match status" value="1"/>
</dbReference>
<dbReference type="STRING" id="667129.HMPREF0758_3765"/>
<comment type="cofactor">
    <cofactor evidence="1">
        <name>pyridoxal 5'-phosphate</name>
        <dbReference type="ChEBI" id="CHEBI:597326"/>
    </cofactor>
</comment>
<dbReference type="FunFam" id="3.40.640.10:FF:000004">
    <property type="entry name" value="Acetylornithine aminotransferase"/>
    <property type="match status" value="1"/>
</dbReference>
<evidence type="ECO:0000256" key="6">
    <source>
        <dbReference type="RuleBase" id="RU003560"/>
    </source>
</evidence>
<dbReference type="InterPro" id="IPR015422">
    <property type="entry name" value="PyrdxlP-dep_Trfase_small"/>
</dbReference>
<evidence type="ECO:0000256" key="3">
    <source>
        <dbReference type="ARBA" id="ARBA00022576"/>
    </source>
</evidence>
<dbReference type="Pfam" id="PF00202">
    <property type="entry name" value="Aminotran_3"/>
    <property type="match status" value="1"/>
</dbReference>
<dbReference type="InterPro" id="IPR015421">
    <property type="entry name" value="PyrdxlP-dep_Trfase_major"/>
</dbReference>
<proteinExistence type="inferred from homology"/>
<dbReference type="InterPro" id="IPR049704">
    <property type="entry name" value="Aminotrans_3_PPA_site"/>
</dbReference>
<accession>D4E6G5</accession>
<keyword evidence="8" id="KW-1185">Reference proteome</keyword>
<dbReference type="PIRSF" id="PIRSF000521">
    <property type="entry name" value="Transaminase_4ab_Lys_Orn"/>
    <property type="match status" value="1"/>
</dbReference>
<protein>
    <submittedName>
        <fullName evidence="7">2,4-diaminobutyrate 4-transaminase</fullName>
        <ecNumber evidence="7">2.6.1.-</ecNumber>
    </submittedName>
</protein>
<dbReference type="SUPFAM" id="SSF53383">
    <property type="entry name" value="PLP-dependent transferases"/>
    <property type="match status" value="1"/>
</dbReference>
<dbReference type="Gene3D" id="3.90.1150.10">
    <property type="entry name" value="Aspartate Aminotransferase, domain 1"/>
    <property type="match status" value="1"/>
</dbReference>
<gene>
    <name evidence="7" type="primary">dat</name>
    <name evidence="7" type="ORF">HMPREF0758_3765</name>
</gene>
<evidence type="ECO:0000256" key="5">
    <source>
        <dbReference type="ARBA" id="ARBA00022898"/>
    </source>
</evidence>
<dbReference type="EMBL" id="ADBY01000052">
    <property type="protein sequence ID" value="EFE94531.1"/>
    <property type="molecule type" value="Genomic_DNA"/>
</dbReference>
<keyword evidence="5 6" id="KW-0663">Pyridoxal phosphate</keyword>
<evidence type="ECO:0000313" key="7">
    <source>
        <dbReference type="EMBL" id="EFE94531.1"/>
    </source>
</evidence>
<dbReference type="InterPro" id="IPR004637">
    <property type="entry name" value="Dat"/>
</dbReference>
<dbReference type="InterPro" id="IPR005814">
    <property type="entry name" value="Aminotrans_3"/>
</dbReference>
<dbReference type="Proteomes" id="UP000005723">
    <property type="component" value="Unassembled WGS sequence"/>
</dbReference>
<dbReference type="AlphaFoldDB" id="D4E6G5"/>
<sequence>MAHLLFNLFIQLRRADNPGCRRDMMTDKVRIDTLGANTLNGNNETYLARQAEFESNVRSYPRKLPLAIAKAQGVWITDVENNQYLDCLAGAGTLALGHNHPDVLQSIQNVITSGLPLHTLDLTTPLKDQFSDYLLSLLPGAGEEYCLQFCGPSGADAVEAALKLAKKHTGRSGVISFSGGYHGMTHGALAVTGNLSPKAAINGMMPEVQFMPYPHQYRCPLGIGGEAGEKALTYYFENLINDVESGVRKPAAVILEAVQGEGGVNPAPVEWLQRIRKVTQEHGILLIIDEVQAGFARTGKLFAFEHAGIEPDIIVMSKAVGGGLPLAVLGIKKQFDAWEPGHHTGTFRGNQLAMATGLTTLKFLKENQVAAKVAEQGEWLKGQLAELQKRYPVIGHVRGLGLMIGIEIVKPEQPQDHMGCYPADGELSALLQKKCFEAGLILERGGRNGCVLRLLPSLLITNDELNIFLDKFENALLSAGVRPV</sequence>
<comment type="caution">
    <text evidence="7">The sequence shown here is derived from an EMBL/GenBank/DDBJ whole genome shotgun (WGS) entry which is preliminary data.</text>
</comment>
<dbReference type="PANTHER" id="PTHR43552:SF1">
    <property type="entry name" value="DIAMINOBUTYRATE--2-OXOGLUTARATE AMINOTRANSFERASE"/>
    <property type="match status" value="1"/>
</dbReference>
<dbReference type="HOGENOM" id="CLU_016922_10_0_6"/>
<dbReference type="NCBIfam" id="NF005386">
    <property type="entry name" value="PRK06931.1"/>
    <property type="match status" value="1"/>
</dbReference>
<name>D4E6G5_SEROD</name>
<evidence type="ECO:0000256" key="1">
    <source>
        <dbReference type="ARBA" id="ARBA00001933"/>
    </source>
</evidence>
<keyword evidence="4 7" id="KW-0808">Transferase</keyword>
<reference evidence="7 8" key="1">
    <citation type="submission" date="2010-01" db="EMBL/GenBank/DDBJ databases">
        <authorList>
            <person name="Muzny D."/>
            <person name="Qin X."/>
            <person name="Deng J."/>
            <person name="Jiang H."/>
            <person name="Liu Y."/>
            <person name="Qu J."/>
            <person name="Song X.-Z."/>
            <person name="Zhang L."/>
            <person name="Thornton R."/>
            <person name="Coyle M."/>
            <person name="Francisco L."/>
            <person name="Jackson L."/>
            <person name="Javaid M."/>
            <person name="Korchina V."/>
            <person name="Kovar C."/>
            <person name="Mata R."/>
            <person name="Mathew T."/>
            <person name="Ngo R."/>
            <person name="Nguyen L."/>
            <person name="Nguyen N."/>
            <person name="Okwuonu G."/>
            <person name="Ongeri F."/>
            <person name="Pham C."/>
            <person name="Simmons D."/>
            <person name="Wilczek-Boney K."/>
            <person name="Hale W."/>
            <person name="Jakkamsetti A."/>
            <person name="Pham P."/>
            <person name="Ruth R."/>
            <person name="San Lucas F."/>
            <person name="Warren J."/>
            <person name="Zhang J."/>
            <person name="Zhao Z."/>
            <person name="Zhou C."/>
            <person name="Zhu D."/>
            <person name="Lee S."/>
            <person name="Bess C."/>
            <person name="Blankenburg K."/>
            <person name="Forbes L."/>
            <person name="Fu Q."/>
            <person name="Gubbala S."/>
            <person name="Hirani K."/>
            <person name="Jayaseelan J.C."/>
            <person name="Lara F."/>
            <person name="Munidasa M."/>
            <person name="Palculict T."/>
            <person name="Patil S."/>
            <person name="Pu L.-L."/>
            <person name="Saada N."/>
            <person name="Tang L."/>
            <person name="Weissenberger G."/>
            <person name="Zhu Y."/>
            <person name="Hemphill L."/>
            <person name="Shang Y."/>
            <person name="Youmans B."/>
            <person name="Ayvaz T."/>
            <person name="Ross M."/>
            <person name="Santibanez J."/>
            <person name="Aqrawi P."/>
            <person name="Gross S."/>
            <person name="Joshi V."/>
            <person name="Fowler G."/>
            <person name="Nazareth L."/>
            <person name="Reid J."/>
            <person name="Worley K."/>
            <person name="Petrosino J."/>
            <person name="Highlander S."/>
            <person name="Gibbs R."/>
        </authorList>
    </citation>
    <scope>NUCLEOTIDE SEQUENCE [LARGE SCALE GENOMIC DNA]</scope>
    <source>
        <strain evidence="7 8">DSM 4582</strain>
    </source>
</reference>
<comment type="similarity">
    <text evidence="2 6">Belongs to the class-III pyridoxal-phosphate-dependent aminotransferase family.</text>
</comment>
<dbReference type="NCBIfam" id="TIGR00709">
    <property type="entry name" value="dat"/>
    <property type="match status" value="1"/>
</dbReference>
<dbReference type="PROSITE" id="PS00600">
    <property type="entry name" value="AA_TRANSFER_CLASS_3"/>
    <property type="match status" value="1"/>
</dbReference>
<evidence type="ECO:0000313" key="8">
    <source>
        <dbReference type="Proteomes" id="UP000005723"/>
    </source>
</evidence>
<dbReference type="Gene3D" id="3.40.640.10">
    <property type="entry name" value="Type I PLP-dependent aspartate aminotransferase-like (Major domain)"/>
    <property type="match status" value="1"/>
</dbReference>
<evidence type="ECO:0000256" key="4">
    <source>
        <dbReference type="ARBA" id="ARBA00022679"/>
    </source>
</evidence>
<organism evidence="7 8">
    <name type="scientific">Serratia odorifera DSM 4582</name>
    <dbReference type="NCBI Taxonomy" id="667129"/>
    <lineage>
        <taxon>Bacteria</taxon>
        <taxon>Pseudomonadati</taxon>
        <taxon>Pseudomonadota</taxon>
        <taxon>Gammaproteobacteria</taxon>
        <taxon>Enterobacterales</taxon>
        <taxon>Yersiniaceae</taxon>
        <taxon>Serratia</taxon>
    </lineage>
</organism>
<dbReference type="InterPro" id="IPR015424">
    <property type="entry name" value="PyrdxlP-dep_Trfase"/>
</dbReference>
<keyword evidence="3 7" id="KW-0032">Aminotransferase</keyword>
<dbReference type="PANTHER" id="PTHR43552">
    <property type="entry name" value="DIAMINOBUTYRATE--2-OXOGLUTARATE AMINOTRANSFERASE"/>
    <property type="match status" value="1"/>
</dbReference>
<dbReference type="GO" id="GO:0030170">
    <property type="term" value="F:pyridoxal phosphate binding"/>
    <property type="evidence" value="ECO:0007669"/>
    <property type="project" value="InterPro"/>
</dbReference>